<protein>
    <submittedName>
        <fullName evidence="2">13072_t:CDS:1</fullName>
    </submittedName>
</protein>
<dbReference type="Proteomes" id="UP000789901">
    <property type="component" value="Unassembled WGS sequence"/>
</dbReference>
<organism evidence="2 3">
    <name type="scientific">Gigaspora margarita</name>
    <dbReference type="NCBI Taxonomy" id="4874"/>
    <lineage>
        <taxon>Eukaryota</taxon>
        <taxon>Fungi</taxon>
        <taxon>Fungi incertae sedis</taxon>
        <taxon>Mucoromycota</taxon>
        <taxon>Glomeromycotina</taxon>
        <taxon>Glomeromycetes</taxon>
        <taxon>Diversisporales</taxon>
        <taxon>Gigasporaceae</taxon>
        <taxon>Gigaspora</taxon>
    </lineage>
</organism>
<evidence type="ECO:0000256" key="1">
    <source>
        <dbReference type="SAM" id="MobiDB-lite"/>
    </source>
</evidence>
<feature type="region of interest" description="Disordered" evidence="1">
    <location>
        <begin position="1"/>
        <end position="41"/>
    </location>
</feature>
<sequence>MSKKQKQTVRHEQPDGSTTSEETVGASEASGNQMHDTQRPATMIDPRTKAYLDMIIQSTAALMIQMVKQYMDQQFEVQREWNVQCMETINRRFEQLEKTNAGGNEVSTSNSGNSGQTTSAQQPQQSQHQNQEHEQTPNIGGSLGQIEGNCPPTPIINSLIMKASSDIQGNNKQESDGSIKYKITTRKFPAIDYTAFKQLPAVQGMNNPKAIETERIRVWWVMNWTEGQKLVKMLPQKPSLTNRVWKALAFEKDAKMNMAREHKIPVVTESAHKTSAHNTTLDIQAAEILGTNPLVHKTYNAITKRFQKLAVTNQWLNKDGSIWPPLSYYESHGVERDTLRSPNETNVENNRRKSHVYTHTTKRTYHKRTTAPHTEEP</sequence>
<keyword evidence="3" id="KW-1185">Reference proteome</keyword>
<dbReference type="EMBL" id="CAJVQB010015589">
    <property type="protein sequence ID" value="CAG8775402.1"/>
    <property type="molecule type" value="Genomic_DNA"/>
</dbReference>
<reference evidence="2 3" key="1">
    <citation type="submission" date="2021-06" db="EMBL/GenBank/DDBJ databases">
        <authorList>
            <person name="Kallberg Y."/>
            <person name="Tangrot J."/>
            <person name="Rosling A."/>
        </authorList>
    </citation>
    <scope>NUCLEOTIDE SEQUENCE [LARGE SCALE GENOMIC DNA]</scope>
    <source>
        <strain evidence="2 3">120-4 pot B 10/14</strain>
    </source>
</reference>
<name>A0ABN7VIJ5_GIGMA</name>
<feature type="region of interest" description="Disordered" evidence="1">
    <location>
        <begin position="337"/>
        <end position="377"/>
    </location>
</feature>
<evidence type="ECO:0000313" key="3">
    <source>
        <dbReference type="Proteomes" id="UP000789901"/>
    </source>
</evidence>
<evidence type="ECO:0000313" key="2">
    <source>
        <dbReference type="EMBL" id="CAG8775402.1"/>
    </source>
</evidence>
<feature type="region of interest" description="Disordered" evidence="1">
    <location>
        <begin position="99"/>
        <end position="148"/>
    </location>
</feature>
<feature type="compositionally biased region" description="Low complexity" evidence="1">
    <location>
        <begin position="107"/>
        <end position="129"/>
    </location>
</feature>
<proteinExistence type="predicted"/>
<gene>
    <name evidence="2" type="ORF">GMARGA_LOCUS19015</name>
</gene>
<comment type="caution">
    <text evidence="2">The sequence shown here is derived from an EMBL/GenBank/DDBJ whole genome shotgun (WGS) entry which is preliminary data.</text>
</comment>
<accession>A0ABN7VIJ5</accession>
<feature type="compositionally biased region" description="Basic residues" evidence="1">
    <location>
        <begin position="352"/>
        <end position="370"/>
    </location>
</feature>